<gene>
    <name evidence="1" type="ORF">FVE85_6662</name>
</gene>
<proteinExistence type="predicted"/>
<sequence length="571" mass="63009">MHAPRGSEKVRRSPRLPALVATLVVALSVLLLRAFVLLHRGQVGHQRRTRTLPSVLGSLILEHDLNFAQSHDSIDSRRLAGRDGLLALVTSGVLDDSGGATTSVTSPTPRVLPPWVASCDTFRVGLLNAMEALCGEARNGACEAVLHIVVRESASSCLIGNFSIVQALSELSRAWLSRKSISLSGSNLLLELELGSESEARVLQRQAGLIALSPSFPIIWSAQHGRIRAFGTNLADSQVISKQGFPEDSTFFAVLAGNKNFAERVDAVSRSWGRGLQPDNIVVFTDMETTRCDFVRFEVVQPAYAMSERYLESMGAWSHLVRVRAAWNGAMRKNPNLKYLALVDDDTYVFPRALSLLARSALPDPDVSPKWGGYLEAVRVDNGDYSSFARWIRDINVKGGGRWCSLPGEDSFESSAETRCDRLFCEHCPGIPQGGTVVLSRALVEKLQDYILGCEMETNSFCKRCGSQRLYMCIHKYVTSAESISIPGTYRMPWKHERHALQGKTVSGDQPVAAFHGYGRGSAVRVMPLMRDEFEQLWLLERAIQKRSLSSNEVHLVTLNQVAQLLSPLMK</sequence>
<dbReference type="Gene3D" id="3.90.550.50">
    <property type="match status" value="1"/>
</dbReference>
<keyword evidence="2" id="KW-1185">Reference proteome</keyword>
<dbReference type="EMBL" id="VRMN01000001">
    <property type="protein sequence ID" value="KAA8499077.1"/>
    <property type="molecule type" value="Genomic_DNA"/>
</dbReference>
<evidence type="ECO:0000313" key="2">
    <source>
        <dbReference type="Proteomes" id="UP000324585"/>
    </source>
</evidence>
<accession>A0A5J4Z8U1</accession>
<protein>
    <submittedName>
        <fullName evidence="1">Uncharacterized protein</fullName>
    </submittedName>
</protein>
<evidence type="ECO:0000313" key="1">
    <source>
        <dbReference type="EMBL" id="KAA8499077.1"/>
    </source>
</evidence>
<reference evidence="2" key="1">
    <citation type="journal article" date="2019" name="Nat. Commun.">
        <title>Expansion of phycobilisome linker gene families in mesophilic red algae.</title>
        <authorList>
            <person name="Lee J."/>
            <person name="Kim D."/>
            <person name="Bhattacharya D."/>
            <person name="Yoon H.S."/>
        </authorList>
    </citation>
    <scope>NUCLEOTIDE SEQUENCE [LARGE SCALE GENOMIC DNA]</scope>
    <source>
        <strain evidence="2">CCMP 1328</strain>
    </source>
</reference>
<dbReference type="AlphaFoldDB" id="A0A5J4Z8U1"/>
<dbReference type="Proteomes" id="UP000324585">
    <property type="component" value="Unassembled WGS sequence"/>
</dbReference>
<dbReference type="OrthoDB" id="3142at2759"/>
<name>A0A5J4Z8U1_PORPP</name>
<organism evidence="1 2">
    <name type="scientific">Porphyridium purpureum</name>
    <name type="common">Red alga</name>
    <name type="synonym">Porphyridium cruentum</name>
    <dbReference type="NCBI Taxonomy" id="35688"/>
    <lineage>
        <taxon>Eukaryota</taxon>
        <taxon>Rhodophyta</taxon>
        <taxon>Bangiophyceae</taxon>
        <taxon>Porphyridiales</taxon>
        <taxon>Porphyridiaceae</taxon>
        <taxon>Porphyridium</taxon>
    </lineage>
</organism>
<comment type="caution">
    <text evidence="1">The sequence shown here is derived from an EMBL/GenBank/DDBJ whole genome shotgun (WGS) entry which is preliminary data.</text>
</comment>